<dbReference type="Gene3D" id="1.10.287.950">
    <property type="entry name" value="Methyl-accepting chemotaxis protein"/>
    <property type="match status" value="1"/>
</dbReference>
<feature type="transmembrane region" description="Helical" evidence="6">
    <location>
        <begin position="193"/>
        <end position="213"/>
    </location>
</feature>
<evidence type="ECO:0000259" key="7">
    <source>
        <dbReference type="PROSITE" id="PS50111"/>
    </source>
</evidence>
<dbReference type="InterPro" id="IPR003660">
    <property type="entry name" value="HAMP_dom"/>
</dbReference>
<dbReference type="EMBL" id="JAPDOD010000026">
    <property type="protein sequence ID" value="MDA0163667.1"/>
    <property type="molecule type" value="Genomic_DNA"/>
</dbReference>
<dbReference type="InterPro" id="IPR004089">
    <property type="entry name" value="MCPsignal_dom"/>
</dbReference>
<evidence type="ECO:0000256" key="6">
    <source>
        <dbReference type="SAM" id="Phobius"/>
    </source>
</evidence>
<dbReference type="PANTHER" id="PTHR32089">
    <property type="entry name" value="METHYL-ACCEPTING CHEMOTAXIS PROTEIN MCPB"/>
    <property type="match status" value="1"/>
</dbReference>
<name>A0A9X3S3P5_9ACTN</name>
<dbReference type="RefSeq" id="WP_270042912.1">
    <property type="nucleotide sequence ID" value="NZ_JAPDOD010000026.1"/>
</dbReference>
<dbReference type="PANTHER" id="PTHR32089:SF112">
    <property type="entry name" value="LYSOZYME-LIKE PROTEIN-RELATED"/>
    <property type="match status" value="1"/>
</dbReference>
<dbReference type="Proteomes" id="UP001149140">
    <property type="component" value="Unassembled WGS sequence"/>
</dbReference>
<dbReference type="PROSITE" id="PS50885">
    <property type="entry name" value="HAMP"/>
    <property type="match status" value="2"/>
</dbReference>
<comment type="caution">
    <text evidence="9">The sequence shown here is derived from an EMBL/GenBank/DDBJ whole genome shotgun (WGS) entry which is preliminary data.</text>
</comment>
<feature type="domain" description="HAMP" evidence="8">
    <location>
        <begin position="214"/>
        <end position="266"/>
    </location>
</feature>
<dbReference type="AlphaFoldDB" id="A0A9X3S3P5"/>
<dbReference type="Gene3D" id="6.10.340.10">
    <property type="match status" value="1"/>
</dbReference>
<protein>
    <submittedName>
        <fullName evidence="9">Methyl-accepting chemotaxis protein</fullName>
    </submittedName>
</protein>
<keyword evidence="6" id="KW-0472">Membrane</keyword>
<feature type="domain" description="HAMP" evidence="8">
    <location>
        <begin position="267"/>
        <end position="305"/>
    </location>
</feature>
<dbReference type="Pfam" id="PF00672">
    <property type="entry name" value="HAMP"/>
    <property type="match status" value="1"/>
</dbReference>
<keyword evidence="10" id="KW-1185">Reference proteome</keyword>
<dbReference type="SUPFAM" id="SSF58104">
    <property type="entry name" value="Methyl-accepting chemotaxis protein (MCP) signaling domain"/>
    <property type="match status" value="1"/>
</dbReference>
<sequence>MSALTSRLGIRAQLLVAPAVVLILTAILGVTSIRQLSASAEMATQSAAETTAVEILRDSNSRQFEGDRFQNLALQSPTQKEFDDNRAEAADVMKESADGFDAFARGARTPALRADAEKQAALMRRIQSERERAFALVHVGTPLSAEGAKIIEGVEALIEQADASNDALVTDEQKITDRIAKDASATAARGKRLVVILLALAALLAALVSFAMAQPLVRAARRLLAAAGGISAGDLDQDVNVGVGGELGATAEAFEDMVAYLREMELAAQRIADGDLTADVEPKSDRDALGHALRGMTLNLRAMIGEVVATAGTVSTSSDVVTRTSDESGRAVAEIAGAMAEITSGAEAQLRMVSSANESAAEMSRAVDASAEAARQSADAAQEAHELAREGVAAVIEATTAMNAVRDSSRSASLAMTELEGKSGQIGSIVQRITEIAEQTNLLALNAAIEAARAGENGKGFAVVADEVRRLAENAGGAAREIAGLIAEIQSETRAVVAIVSDGVARTEEGTGTVELTRHAFERIDAAIEKMNVRIGEVADTAREVAAGTETLRSDLNEVAGVAERSTAASEQVSAAAQQTTASSTEITSSAARLHGTAEELQGLVSRFRLTA</sequence>
<reference evidence="9" key="1">
    <citation type="submission" date="2022-10" db="EMBL/GenBank/DDBJ databases">
        <title>The WGS of Solirubrobacter ginsenosidimutans DSM 21036.</title>
        <authorList>
            <person name="Jiang Z."/>
        </authorList>
    </citation>
    <scope>NUCLEOTIDE SEQUENCE</scope>
    <source>
        <strain evidence="9">DSM 21036</strain>
    </source>
</reference>
<dbReference type="SMART" id="SM00304">
    <property type="entry name" value="HAMP"/>
    <property type="match status" value="2"/>
</dbReference>
<evidence type="ECO:0000256" key="5">
    <source>
        <dbReference type="PROSITE-ProRule" id="PRU00284"/>
    </source>
</evidence>
<dbReference type="PROSITE" id="PS50111">
    <property type="entry name" value="CHEMOTAXIS_TRANSDUC_2"/>
    <property type="match status" value="1"/>
</dbReference>
<gene>
    <name evidence="9" type="ORF">OM076_25560</name>
</gene>
<keyword evidence="2 6" id="KW-1133">Transmembrane helix</keyword>
<keyword evidence="3 5" id="KW-0807">Transducer</keyword>
<feature type="domain" description="Methyl-accepting transducer" evidence="7">
    <location>
        <begin position="324"/>
        <end position="560"/>
    </location>
</feature>
<evidence type="ECO:0000256" key="4">
    <source>
        <dbReference type="ARBA" id="ARBA00029447"/>
    </source>
</evidence>
<dbReference type="Pfam" id="PF00015">
    <property type="entry name" value="MCPsignal"/>
    <property type="match status" value="1"/>
</dbReference>
<dbReference type="CDD" id="cd06225">
    <property type="entry name" value="HAMP"/>
    <property type="match status" value="2"/>
</dbReference>
<dbReference type="GO" id="GO:0007165">
    <property type="term" value="P:signal transduction"/>
    <property type="evidence" value="ECO:0007669"/>
    <property type="project" value="UniProtKB-KW"/>
</dbReference>
<dbReference type="GO" id="GO:0016020">
    <property type="term" value="C:membrane"/>
    <property type="evidence" value="ECO:0007669"/>
    <property type="project" value="InterPro"/>
</dbReference>
<evidence type="ECO:0000256" key="1">
    <source>
        <dbReference type="ARBA" id="ARBA00022692"/>
    </source>
</evidence>
<evidence type="ECO:0000313" key="10">
    <source>
        <dbReference type="Proteomes" id="UP001149140"/>
    </source>
</evidence>
<evidence type="ECO:0000256" key="2">
    <source>
        <dbReference type="ARBA" id="ARBA00022989"/>
    </source>
</evidence>
<evidence type="ECO:0000256" key="3">
    <source>
        <dbReference type="ARBA" id="ARBA00023224"/>
    </source>
</evidence>
<accession>A0A9X3S3P5</accession>
<organism evidence="9 10">
    <name type="scientific">Solirubrobacter ginsenosidimutans</name>
    <dbReference type="NCBI Taxonomy" id="490573"/>
    <lineage>
        <taxon>Bacteria</taxon>
        <taxon>Bacillati</taxon>
        <taxon>Actinomycetota</taxon>
        <taxon>Thermoleophilia</taxon>
        <taxon>Solirubrobacterales</taxon>
        <taxon>Solirubrobacteraceae</taxon>
        <taxon>Solirubrobacter</taxon>
    </lineage>
</organism>
<evidence type="ECO:0000313" key="9">
    <source>
        <dbReference type="EMBL" id="MDA0163667.1"/>
    </source>
</evidence>
<dbReference type="CDD" id="cd11386">
    <property type="entry name" value="MCP_signal"/>
    <property type="match status" value="1"/>
</dbReference>
<evidence type="ECO:0000259" key="8">
    <source>
        <dbReference type="PROSITE" id="PS50885"/>
    </source>
</evidence>
<proteinExistence type="inferred from homology"/>
<dbReference type="SMART" id="SM00283">
    <property type="entry name" value="MA"/>
    <property type="match status" value="1"/>
</dbReference>
<keyword evidence="1 6" id="KW-0812">Transmembrane</keyword>
<comment type="similarity">
    <text evidence="4">Belongs to the methyl-accepting chemotaxis (MCP) protein family.</text>
</comment>
<feature type="transmembrane region" description="Helical" evidence="6">
    <location>
        <begin position="12"/>
        <end position="33"/>
    </location>
</feature>